<dbReference type="InterPro" id="IPR032330">
    <property type="entry name" value="EF-G-binding_C"/>
</dbReference>
<dbReference type="Proteomes" id="UP001589750">
    <property type="component" value="Unassembled WGS sequence"/>
</dbReference>
<keyword evidence="3" id="KW-1185">Reference proteome</keyword>
<feature type="domain" description="Elongation factor G-binding protein C-terminal treble-clef zinc-finger" evidence="1">
    <location>
        <begin position="8"/>
        <end position="160"/>
    </location>
</feature>
<gene>
    <name evidence="2" type="ORF">ACFFRI_20490</name>
</gene>
<dbReference type="RefSeq" id="WP_140009241.1">
    <property type="nucleotide sequence ID" value="NZ_JBHMDG010000034.1"/>
</dbReference>
<evidence type="ECO:0000259" key="1">
    <source>
        <dbReference type="Pfam" id="PF16571"/>
    </source>
</evidence>
<protein>
    <submittedName>
        <fullName evidence="2">FBP domain-containing protein</fullName>
    </submittedName>
</protein>
<proteinExistence type="predicted"/>
<reference evidence="2 3" key="1">
    <citation type="submission" date="2024-09" db="EMBL/GenBank/DDBJ databases">
        <authorList>
            <person name="Sun Q."/>
            <person name="Mori K."/>
        </authorList>
    </citation>
    <scope>NUCLEOTIDE SEQUENCE [LARGE SCALE GENOMIC DNA]</scope>
    <source>
        <strain evidence="2 3">JCM 9626</strain>
    </source>
</reference>
<dbReference type="Pfam" id="PF16571">
    <property type="entry name" value="FBP_C"/>
    <property type="match status" value="1"/>
</dbReference>
<evidence type="ECO:0000313" key="2">
    <source>
        <dbReference type="EMBL" id="MFB9315435.1"/>
    </source>
</evidence>
<organism evidence="2 3">
    <name type="scientific">Nocardioides plantarum</name>
    <dbReference type="NCBI Taxonomy" id="29299"/>
    <lineage>
        <taxon>Bacteria</taxon>
        <taxon>Bacillati</taxon>
        <taxon>Actinomycetota</taxon>
        <taxon>Actinomycetes</taxon>
        <taxon>Propionibacteriales</taxon>
        <taxon>Nocardioidaceae</taxon>
        <taxon>Nocardioides</taxon>
    </lineage>
</organism>
<evidence type="ECO:0000313" key="3">
    <source>
        <dbReference type="Proteomes" id="UP001589750"/>
    </source>
</evidence>
<name>A0ABV5KHU5_9ACTN</name>
<dbReference type="EMBL" id="JBHMDG010000034">
    <property type="protein sequence ID" value="MFB9315435.1"/>
    <property type="molecule type" value="Genomic_DNA"/>
</dbReference>
<accession>A0ABV5KHU5</accession>
<sequence length="162" mass="17508">MDALSTKEIRGSFVNATKGEAQRINLPDDLGELAWEQLDFLGWVDPRAPQQAALVVPRADGPVGVRLRRNLSGGSSHKMCSICCTVHRASGVGLMVANRAGRAGRDGNTVGLDICSDLGCSGYARGWRPLPAISLVAETMTTDDKVARMQTNLDTFLRRVQR</sequence>
<comment type="caution">
    <text evidence="2">The sequence shown here is derived from an EMBL/GenBank/DDBJ whole genome shotgun (WGS) entry which is preliminary data.</text>
</comment>